<dbReference type="STRING" id="58343.AQJ46_30430"/>
<reference evidence="2 3" key="1">
    <citation type="submission" date="2015-10" db="EMBL/GenBank/DDBJ databases">
        <title>Draft genome sequence of Streptomyces canus DSM 40017, type strain for the species Streptomyces canus.</title>
        <authorList>
            <person name="Ruckert C."/>
            <person name="Winkler A."/>
            <person name="Kalinowski J."/>
            <person name="Kampfer P."/>
            <person name="Glaeser S."/>
        </authorList>
    </citation>
    <scope>NUCLEOTIDE SEQUENCE [LARGE SCALE GENOMIC DNA]</scope>
    <source>
        <strain evidence="2 3">DSM 40017</strain>
    </source>
</reference>
<dbReference type="Proteomes" id="UP000053669">
    <property type="component" value="Unassembled WGS sequence"/>
</dbReference>
<dbReference type="EMBL" id="LMWU01000030">
    <property type="protein sequence ID" value="KUN63923.1"/>
    <property type="molecule type" value="Genomic_DNA"/>
</dbReference>
<accession>A0A101RYA6</accession>
<feature type="compositionally biased region" description="Low complexity" evidence="1">
    <location>
        <begin position="7"/>
        <end position="23"/>
    </location>
</feature>
<dbReference type="RefSeq" id="WP_057616716.1">
    <property type="nucleotide sequence ID" value="NZ_JBEXNU010000007.1"/>
</dbReference>
<sequence length="275" mass="29234">MSAPTVRSSGRSGFGSSTPGFPGQRPGHLPRSPEPARIGPERRLREAFGLLGPRRERHLVDADVLAQLTLPVGDDGLILGIDQDNQPAVLGLCRPTRLDMVLVGGTWMAQVIALRAAAIGARVAVETARPQLWAPMAQAAGGGQQCVTVHQVGRIAPQGPSPASPVLIIRDLGIRPPRSRLTTAPWQSVLTLLPYLGPTAPRLLANADVVGVQRISPQESQVVGKSMRLPQGDAASLPSLADNVALWCTQKHRQYVMTQPTDAETGLLGAPRRMD</sequence>
<organism evidence="2 3">
    <name type="scientific">Streptomyces canus</name>
    <dbReference type="NCBI Taxonomy" id="58343"/>
    <lineage>
        <taxon>Bacteria</taxon>
        <taxon>Bacillati</taxon>
        <taxon>Actinomycetota</taxon>
        <taxon>Actinomycetes</taxon>
        <taxon>Kitasatosporales</taxon>
        <taxon>Streptomycetaceae</taxon>
        <taxon>Streptomyces</taxon>
        <taxon>Streptomyces aurantiacus group</taxon>
    </lineage>
</organism>
<evidence type="ECO:0000313" key="3">
    <source>
        <dbReference type="Proteomes" id="UP000053669"/>
    </source>
</evidence>
<feature type="region of interest" description="Disordered" evidence="1">
    <location>
        <begin position="1"/>
        <end position="40"/>
    </location>
</feature>
<comment type="caution">
    <text evidence="2">The sequence shown here is derived from an EMBL/GenBank/DDBJ whole genome shotgun (WGS) entry which is preliminary data.</text>
</comment>
<dbReference type="AlphaFoldDB" id="A0A101RYA6"/>
<evidence type="ECO:0000256" key="1">
    <source>
        <dbReference type="SAM" id="MobiDB-lite"/>
    </source>
</evidence>
<gene>
    <name evidence="2" type="ORF">AQJ46_30430</name>
</gene>
<name>A0A101RYA6_9ACTN</name>
<protein>
    <submittedName>
        <fullName evidence="2">Uncharacterized protein</fullName>
    </submittedName>
</protein>
<proteinExistence type="predicted"/>
<evidence type="ECO:0000313" key="2">
    <source>
        <dbReference type="EMBL" id="KUN63923.1"/>
    </source>
</evidence>